<evidence type="ECO:0000256" key="1">
    <source>
        <dbReference type="SAM" id="SignalP"/>
    </source>
</evidence>
<dbReference type="PROSITE" id="PS51257">
    <property type="entry name" value="PROKAR_LIPOPROTEIN"/>
    <property type="match status" value="1"/>
</dbReference>
<comment type="caution">
    <text evidence="2">The sequence shown here is derived from an EMBL/GenBank/DDBJ whole genome shotgun (WGS) entry which is preliminary data.</text>
</comment>
<proteinExistence type="predicted"/>
<gene>
    <name evidence="2" type="ORF">BKA14_002979</name>
</gene>
<name>A0A7W7G3K0_9ACTN</name>
<organism evidence="2 3">
    <name type="scientific">Paractinoplanes abujensis</name>
    <dbReference type="NCBI Taxonomy" id="882441"/>
    <lineage>
        <taxon>Bacteria</taxon>
        <taxon>Bacillati</taxon>
        <taxon>Actinomycetota</taxon>
        <taxon>Actinomycetes</taxon>
        <taxon>Micromonosporales</taxon>
        <taxon>Micromonosporaceae</taxon>
        <taxon>Paractinoplanes</taxon>
    </lineage>
</organism>
<evidence type="ECO:0000313" key="3">
    <source>
        <dbReference type="Proteomes" id="UP000542742"/>
    </source>
</evidence>
<keyword evidence="1" id="KW-0732">Signal</keyword>
<evidence type="ECO:0008006" key="4">
    <source>
        <dbReference type="Google" id="ProtNLM"/>
    </source>
</evidence>
<sequence length="183" mass="19744">MNRRPWWSLPAIALLLSACGTGSGKAPAEAPVSLPAVSGKCSYVTVEEMLQATGLPAVKPVETTEGCGYLYDPAAVMPPFYTDIEAIDHYEPMPPAVVILYSDTAYSIEGTEKRIADPKLQPVPGVGQGAVWSEDAPERIHELDVRTAGGTLRIMLDQDAQLRTDDLKEIAVAIFRHAEPRIA</sequence>
<feature type="chain" id="PRO_5031374163" description="DUF3558 domain-containing protein" evidence="1">
    <location>
        <begin position="29"/>
        <end position="183"/>
    </location>
</feature>
<dbReference type="Proteomes" id="UP000542742">
    <property type="component" value="Unassembled WGS sequence"/>
</dbReference>
<reference evidence="2 3" key="1">
    <citation type="submission" date="2020-08" db="EMBL/GenBank/DDBJ databases">
        <title>Sequencing the genomes of 1000 actinobacteria strains.</title>
        <authorList>
            <person name="Klenk H.-P."/>
        </authorList>
    </citation>
    <scope>NUCLEOTIDE SEQUENCE [LARGE SCALE GENOMIC DNA]</scope>
    <source>
        <strain evidence="2 3">DSM 45518</strain>
    </source>
</reference>
<dbReference type="AlphaFoldDB" id="A0A7W7G3K0"/>
<feature type="signal peptide" evidence="1">
    <location>
        <begin position="1"/>
        <end position="28"/>
    </location>
</feature>
<dbReference type="RefSeq" id="WP_184951511.1">
    <property type="nucleotide sequence ID" value="NZ_BOMC01000063.1"/>
</dbReference>
<keyword evidence="3" id="KW-1185">Reference proteome</keyword>
<protein>
    <recommendedName>
        <fullName evidence="4">DUF3558 domain-containing protein</fullName>
    </recommendedName>
</protein>
<accession>A0A7W7G3K0</accession>
<evidence type="ECO:0000313" key="2">
    <source>
        <dbReference type="EMBL" id="MBB4692831.1"/>
    </source>
</evidence>
<dbReference type="EMBL" id="JACHMF010000001">
    <property type="protein sequence ID" value="MBB4692831.1"/>
    <property type="molecule type" value="Genomic_DNA"/>
</dbReference>